<dbReference type="PANTHER" id="PTHR12592:SF0">
    <property type="entry name" value="ATP-DEPENDENT (S)-NAD(P)H-HYDRATE DEHYDRATASE"/>
    <property type="match status" value="1"/>
</dbReference>
<dbReference type="SUPFAM" id="SSF53613">
    <property type="entry name" value="Ribokinase-like"/>
    <property type="match status" value="1"/>
</dbReference>
<evidence type="ECO:0000256" key="13">
    <source>
        <dbReference type="ARBA" id="ARBA00023268"/>
    </source>
</evidence>
<proteinExistence type="inferred from homology"/>
<comment type="cofactor">
    <cofactor evidence="17">
        <name>Mg(2+)</name>
        <dbReference type="ChEBI" id="CHEBI:18420"/>
    </cofactor>
</comment>
<dbReference type="InterPro" id="IPR036652">
    <property type="entry name" value="YjeF_N_dom_sf"/>
</dbReference>
<feature type="binding site" evidence="18">
    <location>
        <position position="68"/>
    </location>
    <ligand>
        <name>K(+)</name>
        <dbReference type="ChEBI" id="CHEBI:29103"/>
    </ligand>
</feature>
<evidence type="ECO:0000256" key="12">
    <source>
        <dbReference type="ARBA" id="ARBA00023239"/>
    </source>
</evidence>
<comment type="function">
    <text evidence="17">Catalyzes the dehydration of the S-form of NAD(P)HX at the expense of ADP, which is converted to AMP. Together with NAD(P)HX epimerase, which catalyzes the epimerization of the S- and R-forms, the enzyme allows the repair of both epimers of NAD(P)HX, a damaged form of NAD(P)H that is a result of enzymatic or heat-dependent hydration.</text>
</comment>
<dbReference type="PROSITE" id="PS01050">
    <property type="entry name" value="YJEF_C_2"/>
    <property type="match status" value="1"/>
</dbReference>
<dbReference type="GO" id="GO:0110051">
    <property type="term" value="P:metabolite repair"/>
    <property type="evidence" value="ECO:0007669"/>
    <property type="project" value="TreeGrafter"/>
</dbReference>
<dbReference type="Proteomes" id="UP000287865">
    <property type="component" value="Unassembled WGS sequence"/>
</dbReference>
<evidence type="ECO:0000313" key="23">
    <source>
        <dbReference type="EMBL" id="RUO27663.1"/>
    </source>
</evidence>
<dbReference type="PIRSF" id="PIRSF017184">
    <property type="entry name" value="Nnr"/>
    <property type="match status" value="1"/>
</dbReference>
<keyword evidence="8 17" id="KW-0521">NADP</keyword>
<evidence type="ECO:0000256" key="16">
    <source>
        <dbReference type="ARBA" id="ARBA00049209"/>
    </source>
</evidence>
<dbReference type="Gene3D" id="3.40.50.10260">
    <property type="entry name" value="YjeF N-terminal domain"/>
    <property type="match status" value="1"/>
</dbReference>
<feature type="binding site" evidence="18">
    <location>
        <begin position="67"/>
        <end position="71"/>
    </location>
    <ligand>
        <name>(6S)-NADPHX</name>
        <dbReference type="ChEBI" id="CHEBI:64076"/>
    </ligand>
</feature>
<dbReference type="EMBL" id="QLMD01000003">
    <property type="protein sequence ID" value="RAJ99191.1"/>
    <property type="molecule type" value="Genomic_DNA"/>
</dbReference>
<dbReference type="EC" id="5.1.99.6" evidence="19"/>
<keyword evidence="7 17" id="KW-0067">ATP-binding</keyword>
<feature type="domain" description="YjeF N-terminal" evidence="21">
    <location>
        <begin position="19"/>
        <end position="219"/>
    </location>
</feature>
<sequence length="508" mass="53931">MNRLLTRQIPQQLYRPDQVRDYEARAAEIAGISMWQLMQRAGRAAFECLREAYPAPLRVAVLCGSGNNGGDGYVLATQAALAGYDVRVFTAKPAATELSARAQSSWQAQGGQIEALLDWGDCDPDVVVDALLGTGVDTPVQGDIAEAIASVNEARLPVIAIDVPSGLHADTGRVLGQAIQARHTVTMVAPKRGLYTAQAGDYCGQLWFADLGILREFRTLCKAAAWRLDPTQLTQAFPPRPWNCHKGMFGHVVIIGGSEGMVGAVQLAGMAALRAGAGKVTVICQHGSQGFAPELMVRSLQADDPDSDTLLQQADVIAIGPGLGQQQWGQAWWHKVIELDTPLVVDADALNLLARNPMRRDDWILTPHPGEASRLLATQANELEQDRWDTAARLHEQYGGVVVLKGAGSIIYHSDYVAVNTSGNPGLASAGMGDVLTGVIAAVLAPLYAQAGQLRQSLPESTGYAALVHGLAAQTASQTRGQRGLLASDVIDCISAWVNPSQGGSTAD</sequence>
<evidence type="ECO:0000256" key="15">
    <source>
        <dbReference type="ARBA" id="ARBA00048238"/>
    </source>
</evidence>
<dbReference type="CDD" id="cd01171">
    <property type="entry name" value="YXKO-related"/>
    <property type="match status" value="1"/>
</dbReference>
<evidence type="ECO:0000256" key="5">
    <source>
        <dbReference type="ARBA" id="ARBA00022723"/>
    </source>
</evidence>
<comment type="function">
    <text evidence="14 19">Bifunctional enzyme that catalyzes the epimerization of the S- and R-forms of NAD(P)HX and the dehydration of the S-form of NAD(P)HX at the expense of ADP, which is converted to AMP. This allows the repair of both epimers of NAD(P)HX, a damaged form of NAD(P)H that is a result of enzymatic or heat-dependent hydration.</text>
</comment>
<dbReference type="PROSITE" id="PS51385">
    <property type="entry name" value="YJEF_N"/>
    <property type="match status" value="1"/>
</dbReference>
<dbReference type="Pfam" id="PF03853">
    <property type="entry name" value="YjeF_N"/>
    <property type="match status" value="1"/>
</dbReference>
<keyword evidence="11 18" id="KW-0413">Isomerase</keyword>
<keyword evidence="12 17" id="KW-0456">Lyase</keyword>
<dbReference type="SUPFAM" id="SSF64153">
    <property type="entry name" value="YjeF N-terminal domain-like"/>
    <property type="match status" value="1"/>
</dbReference>
<evidence type="ECO:0000256" key="3">
    <source>
        <dbReference type="ARBA" id="ARBA00006001"/>
    </source>
</evidence>
<comment type="catalytic activity">
    <reaction evidence="2 18 19">
        <text>(6R)-NADPHX = (6S)-NADPHX</text>
        <dbReference type="Rhea" id="RHEA:32227"/>
        <dbReference type="ChEBI" id="CHEBI:64076"/>
        <dbReference type="ChEBI" id="CHEBI:64077"/>
        <dbReference type="EC" id="5.1.99.6"/>
    </reaction>
</comment>
<reference evidence="23 25" key="1">
    <citation type="journal article" date="2018" name="Front. Microbiol.">
        <title>Genome-Based Analysis Reveals the Taxonomy and Diversity of the Family Idiomarinaceae.</title>
        <authorList>
            <person name="Liu Y."/>
            <person name="Lai Q."/>
            <person name="Shao Z."/>
        </authorList>
    </citation>
    <scope>NUCLEOTIDE SEQUENCE [LARGE SCALE GENOMIC DNA]</scope>
    <source>
        <strain evidence="23 25">CF12-14</strain>
    </source>
</reference>
<comment type="similarity">
    <text evidence="4 19">In the C-terminal section; belongs to the NnrD/CARKD family.</text>
</comment>
<organism evidence="22 24">
    <name type="scientific">Aliidiomarina maris</name>
    <dbReference type="NCBI Taxonomy" id="531312"/>
    <lineage>
        <taxon>Bacteria</taxon>
        <taxon>Pseudomonadati</taxon>
        <taxon>Pseudomonadota</taxon>
        <taxon>Gammaproteobacteria</taxon>
        <taxon>Alteromonadales</taxon>
        <taxon>Idiomarinaceae</taxon>
        <taxon>Aliidiomarina</taxon>
    </lineage>
</organism>
<dbReference type="Pfam" id="PF01256">
    <property type="entry name" value="Carb_kinase"/>
    <property type="match status" value="1"/>
</dbReference>
<comment type="function">
    <text evidence="18">Catalyzes the epimerization of the S- and R-forms of NAD(P)HX, a damaged form of NAD(P)H that is a result of enzymatic or heat-dependent hydration. This is a prerequisite for the S-specific NAD(P)H-hydrate dehydratase to allow the repair of both epimers of NAD(P)HX.</text>
</comment>
<protein>
    <recommendedName>
        <fullName evidence="19">Bifunctional NAD(P)H-hydrate repair enzyme</fullName>
    </recommendedName>
    <alternativeName>
        <fullName evidence="19">Nicotinamide nucleotide repair protein</fullName>
    </alternativeName>
    <domain>
        <recommendedName>
            <fullName evidence="19">ADP-dependent (S)-NAD(P)H-hydrate dehydratase</fullName>
            <ecNumber evidence="19">4.2.1.136</ecNumber>
        </recommendedName>
        <alternativeName>
            <fullName evidence="19">ADP-dependent NAD(P)HX dehydratase</fullName>
        </alternativeName>
    </domain>
    <domain>
        <recommendedName>
            <fullName evidence="19">NAD(P)H-hydrate epimerase</fullName>
            <ecNumber evidence="19">5.1.99.6</ecNumber>
        </recommendedName>
    </domain>
</protein>
<evidence type="ECO:0000256" key="18">
    <source>
        <dbReference type="HAMAP-Rule" id="MF_01966"/>
    </source>
</evidence>
<feature type="binding site" evidence="18">
    <location>
        <position position="162"/>
    </location>
    <ligand>
        <name>(6S)-NADPHX</name>
        <dbReference type="ChEBI" id="CHEBI:64076"/>
    </ligand>
</feature>
<name>A0A327X078_9GAMM</name>
<feature type="binding site" evidence="17">
    <location>
        <position position="322"/>
    </location>
    <ligand>
        <name>(6S)-NADPHX</name>
        <dbReference type="ChEBI" id="CHEBI:64076"/>
    </ligand>
</feature>
<evidence type="ECO:0000256" key="9">
    <source>
        <dbReference type="ARBA" id="ARBA00022958"/>
    </source>
</evidence>
<accession>A0A327X078</accession>
<keyword evidence="5 18" id="KW-0479">Metal-binding</keyword>
<evidence type="ECO:0000313" key="22">
    <source>
        <dbReference type="EMBL" id="RAJ99191.1"/>
    </source>
</evidence>
<dbReference type="GO" id="GO:0046496">
    <property type="term" value="P:nicotinamide nucleotide metabolic process"/>
    <property type="evidence" value="ECO:0007669"/>
    <property type="project" value="UniProtKB-UniRule"/>
</dbReference>
<dbReference type="GO" id="GO:0046872">
    <property type="term" value="F:metal ion binding"/>
    <property type="evidence" value="ECO:0007669"/>
    <property type="project" value="UniProtKB-UniRule"/>
</dbReference>
<evidence type="ECO:0000259" key="20">
    <source>
        <dbReference type="PROSITE" id="PS51383"/>
    </source>
</evidence>
<comment type="subunit">
    <text evidence="17">Homotetramer.</text>
</comment>
<keyword evidence="10 17" id="KW-0520">NAD</keyword>
<comment type="caution">
    <text evidence="18">Lacks conserved residue(s) required for the propagation of feature annotation.</text>
</comment>
<feature type="binding site" evidence="17">
    <location>
        <position position="368"/>
    </location>
    <ligand>
        <name>(6S)-NADPHX</name>
        <dbReference type="ChEBI" id="CHEBI:64076"/>
    </ligand>
</feature>
<feature type="domain" description="YjeF C-terminal" evidence="20">
    <location>
        <begin position="229"/>
        <end position="501"/>
    </location>
</feature>
<evidence type="ECO:0000256" key="10">
    <source>
        <dbReference type="ARBA" id="ARBA00023027"/>
    </source>
</evidence>
<dbReference type="NCBIfam" id="TIGR00196">
    <property type="entry name" value="yjeF_cterm"/>
    <property type="match status" value="1"/>
</dbReference>
<feature type="binding site" evidence="17">
    <location>
        <begin position="405"/>
        <end position="409"/>
    </location>
    <ligand>
        <name>AMP</name>
        <dbReference type="ChEBI" id="CHEBI:456215"/>
    </ligand>
</feature>
<evidence type="ECO:0000256" key="6">
    <source>
        <dbReference type="ARBA" id="ARBA00022741"/>
    </source>
</evidence>
<dbReference type="InterPro" id="IPR004443">
    <property type="entry name" value="YjeF_N_dom"/>
</dbReference>
<keyword evidence="13" id="KW-0511">Multifunctional enzyme</keyword>
<comment type="catalytic activity">
    <reaction evidence="1 18 19">
        <text>(6R)-NADHX = (6S)-NADHX</text>
        <dbReference type="Rhea" id="RHEA:32215"/>
        <dbReference type="ChEBI" id="CHEBI:64074"/>
        <dbReference type="ChEBI" id="CHEBI:64075"/>
        <dbReference type="EC" id="5.1.99.6"/>
    </reaction>
</comment>
<evidence type="ECO:0000256" key="1">
    <source>
        <dbReference type="ARBA" id="ARBA00000013"/>
    </source>
</evidence>
<dbReference type="Proteomes" id="UP000249203">
    <property type="component" value="Unassembled WGS sequence"/>
</dbReference>
<dbReference type="InterPro" id="IPR030677">
    <property type="entry name" value="Nnr"/>
</dbReference>
<dbReference type="InterPro" id="IPR029056">
    <property type="entry name" value="Ribokinase-like"/>
</dbReference>
<dbReference type="EMBL" id="PIPK01000002">
    <property type="protein sequence ID" value="RUO27663.1"/>
    <property type="molecule type" value="Genomic_DNA"/>
</dbReference>
<evidence type="ECO:0000313" key="25">
    <source>
        <dbReference type="Proteomes" id="UP000287865"/>
    </source>
</evidence>
<feature type="binding site" evidence="18">
    <location>
        <position position="165"/>
    </location>
    <ligand>
        <name>K(+)</name>
        <dbReference type="ChEBI" id="CHEBI:29103"/>
    </ligand>
</feature>
<comment type="similarity">
    <text evidence="18">Belongs to the NnrE/AIBP family.</text>
</comment>
<dbReference type="AlphaFoldDB" id="A0A327X078"/>
<comment type="catalytic activity">
    <reaction evidence="15 17 19">
        <text>(6S)-NADHX + ADP = AMP + phosphate + NADH + H(+)</text>
        <dbReference type="Rhea" id="RHEA:32223"/>
        <dbReference type="ChEBI" id="CHEBI:15378"/>
        <dbReference type="ChEBI" id="CHEBI:43474"/>
        <dbReference type="ChEBI" id="CHEBI:57945"/>
        <dbReference type="ChEBI" id="CHEBI:64074"/>
        <dbReference type="ChEBI" id="CHEBI:456215"/>
        <dbReference type="ChEBI" id="CHEBI:456216"/>
        <dbReference type="EC" id="4.2.1.136"/>
    </reaction>
</comment>
<dbReference type="GO" id="GO:0052856">
    <property type="term" value="F:NAD(P)HX epimerase activity"/>
    <property type="evidence" value="ECO:0007669"/>
    <property type="project" value="UniProtKB-UniRule"/>
</dbReference>
<dbReference type="OrthoDB" id="9806925at2"/>
<dbReference type="PROSITE" id="PS01049">
    <property type="entry name" value="YJEF_C_1"/>
    <property type="match status" value="1"/>
</dbReference>
<reference evidence="22 24" key="2">
    <citation type="submission" date="2018-06" db="EMBL/GenBank/DDBJ databases">
        <title>Genomic Encyclopedia of Type Strains, Phase III (KMG-III): the genomes of soil and plant-associated and newly described type strains.</title>
        <authorList>
            <person name="Whitman W."/>
        </authorList>
    </citation>
    <scope>NUCLEOTIDE SEQUENCE [LARGE SCALE GENOMIC DNA]</scope>
    <source>
        <strain evidence="22 24">CGMCC 1.15366</strain>
    </source>
</reference>
<evidence type="ECO:0000256" key="7">
    <source>
        <dbReference type="ARBA" id="ARBA00022840"/>
    </source>
</evidence>
<dbReference type="RefSeq" id="WP_111568797.1">
    <property type="nucleotide sequence ID" value="NZ_PIPK01000002.1"/>
</dbReference>
<evidence type="ECO:0000313" key="24">
    <source>
        <dbReference type="Proteomes" id="UP000249203"/>
    </source>
</evidence>
<dbReference type="EC" id="4.2.1.136" evidence="19"/>
<evidence type="ECO:0000256" key="8">
    <source>
        <dbReference type="ARBA" id="ARBA00022857"/>
    </source>
</evidence>
<comment type="cofactor">
    <cofactor evidence="18 19">
        <name>K(+)</name>
        <dbReference type="ChEBI" id="CHEBI:29103"/>
    </cofactor>
    <text evidence="18 19">Binds 1 potassium ion per subunit.</text>
</comment>
<dbReference type="GO" id="GO:0005524">
    <property type="term" value="F:ATP binding"/>
    <property type="evidence" value="ECO:0007669"/>
    <property type="project" value="UniProtKB-UniRule"/>
</dbReference>
<dbReference type="HAMAP" id="MF_01965">
    <property type="entry name" value="NADHX_dehydratase"/>
    <property type="match status" value="1"/>
</dbReference>
<dbReference type="Gene3D" id="3.40.1190.20">
    <property type="match status" value="1"/>
</dbReference>
<dbReference type="PANTHER" id="PTHR12592">
    <property type="entry name" value="ATP-DEPENDENT (S)-NAD(P)H-HYDRATE DEHYDRATASE FAMILY MEMBER"/>
    <property type="match status" value="1"/>
</dbReference>
<feature type="binding site" evidence="17">
    <location>
        <position position="433"/>
    </location>
    <ligand>
        <name>AMP</name>
        <dbReference type="ChEBI" id="CHEBI:456215"/>
    </ligand>
</feature>
<evidence type="ECO:0000259" key="21">
    <source>
        <dbReference type="PROSITE" id="PS51385"/>
    </source>
</evidence>
<keyword evidence="9 18" id="KW-0630">Potassium</keyword>
<dbReference type="GO" id="GO:0052855">
    <property type="term" value="F:ADP-dependent NAD(P)H-hydrate dehydratase activity"/>
    <property type="evidence" value="ECO:0007669"/>
    <property type="project" value="UniProtKB-UniRule"/>
</dbReference>
<comment type="similarity">
    <text evidence="17">Belongs to the NnrD/CARKD family.</text>
</comment>
<dbReference type="InterPro" id="IPR017953">
    <property type="entry name" value="Carbohydrate_kinase_pred_CS"/>
</dbReference>
<feature type="binding site" evidence="17">
    <location>
        <position position="434"/>
    </location>
    <ligand>
        <name>(6S)-NADPHX</name>
        <dbReference type="ChEBI" id="CHEBI:64076"/>
    </ligand>
</feature>
<dbReference type="HAMAP" id="MF_01966">
    <property type="entry name" value="NADHX_epimerase"/>
    <property type="match status" value="1"/>
</dbReference>
<dbReference type="InterPro" id="IPR000631">
    <property type="entry name" value="CARKD"/>
</dbReference>
<dbReference type="NCBIfam" id="TIGR00197">
    <property type="entry name" value="yjeF_nterm"/>
    <property type="match status" value="1"/>
</dbReference>
<comment type="caution">
    <text evidence="22">The sequence shown here is derived from an EMBL/GenBank/DDBJ whole genome shotgun (WGS) entry which is preliminary data.</text>
</comment>
<evidence type="ECO:0000256" key="4">
    <source>
        <dbReference type="ARBA" id="ARBA00009524"/>
    </source>
</evidence>
<keyword evidence="25" id="KW-1185">Reference proteome</keyword>
<feature type="binding site" evidence="18">
    <location>
        <position position="129"/>
    </location>
    <ligand>
        <name>K(+)</name>
        <dbReference type="ChEBI" id="CHEBI:29103"/>
    </ligand>
</feature>
<feature type="binding site" evidence="17">
    <location>
        <position position="264"/>
    </location>
    <ligand>
        <name>(6S)-NADPHX</name>
        <dbReference type="ChEBI" id="CHEBI:64076"/>
    </ligand>
</feature>
<evidence type="ECO:0000256" key="19">
    <source>
        <dbReference type="PIRNR" id="PIRNR017184"/>
    </source>
</evidence>
<keyword evidence="6 17" id="KW-0547">Nucleotide-binding</keyword>
<evidence type="ECO:0000256" key="14">
    <source>
        <dbReference type="ARBA" id="ARBA00025153"/>
    </source>
</evidence>
<evidence type="ECO:0000256" key="17">
    <source>
        <dbReference type="HAMAP-Rule" id="MF_01965"/>
    </source>
</evidence>
<feature type="binding site" evidence="18">
    <location>
        <begin position="133"/>
        <end position="139"/>
    </location>
    <ligand>
        <name>(6S)-NADPHX</name>
        <dbReference type="ChEBI" id="CHEBI:64076"/>
    </ligand>
</feature>
<evidence type="ECO:0000256" key="11">
    <source>
        <dbReference type="ARBA" id="ARBA00023235"/>
    </source>
</evidence>
<comment type="catalytic activity">
    <reaction evidence="16 17 19">
        <text>(6S)-NADPHX + ADP = AMP + phosphate + NADPH + H(+)</text>
        <dbReference type="Rhea" id="RHEA:32235"/>
        <dbReference type="ChEBI" id="CHEBI:15378"/>
        <dbReference type="ChEBI" id="CHEBI:43474"/>
        <dbReference type="ChEBI" id="CHEBI:57783"/>
        <dbReference type="ChEBI" id="CHEBI:64076"/>
        <dbReference type="ChEBI" id="CHEBI:456215"/>
        <dbReference type="ChEBI" id="CHEBI:456216"/>
        <dbReference type="EC" id="4.2.1.136"/>
    </reaction>
</comment>
<evidence type="ECO:0000256" key="2">
    <source>
        <dbReference type="ARBA" id="ARBA00000909"/>
    </source>
</evidence>
<dbReference type="PROSITE" id="PS51383">
    <property type="entry name" value="YJEF_C_3"/>
    <property type="match status" value="1"/>
</dbReference>
<comment type="similarity">
    <text evidence="3 19">In the N-terminal section; belongs to the NnrE/AIBP family.</text>
</comment>
<gene>
    <name evidence="17" type="primary">nnrD</name>
    <name evidence="18" type="synonym">nnrE</name>
    <name evidence="22" type="ORF">B0I24_103185</name>
    <name evidence="23" type="ORF">CWE07_03330</name>
</gene>